<reference evidence="2 3" key="1">
    <citation type="submission" date="2018-09" db="EMBL/GenBank/DDBJ databases">
        <title>Complete genome sequence of Cupriavidus oxalaticus T2, a bacterium capable of phenol tolerance and degradation.</title>
        <authorList>
            <person name="Yan J."/>
        </authorList>
    </citation>
    <scope>NUCLEOTIDE SEQUENCE [LARGE SCALE GENOMIC DNA]</scope>
    <source>
        <strain evidence="2 3">T2</strain>
        <plasmid evidence="2 3">unnamed1</plasmid>
    </source>
</reference>
<sequence length="49" mass="5154">MQHAGVDLDDNAARSRTILNQVTSTNPSSLEGPLIVLGPSERGAHRSLA</sequence>
<evidence type="ECO:0000256" key="1">
    <source>
        <dbReference type="SAM" id="MobiDB-lite"/>
    </source>
</evidence>
<evidence type="ECO:0000313" key="3">
    <source>
        <dbReference type="Proteomes" id="UP000325743"/>
    </source>
</evidence>
<dbReference type="Proteomes" id="UP000325743">
    <property type="component" value="Plasmid unnamed1"/>
</dbReference>
<gene>
    <name evidence="2" type="ORF">D2917_32620</name>
</gene>
<evidence type="ECO:0000313" key="2">
    <source>
        <dbReference type="EMBL" id="QEZ48996.1"/>
    </source>
</evidence>
<dbReference type="EMBL" id="CP032520">
    <property type="protein sequence ID" value="QEZ48996.1"/>
    <property type="molecule type" value="Genomic_DNA"/>
</dbReference>
<proteinExistence type="predicted"/>
<protein>
    <submittedName>
        <fullName evidence="2">Uncharacterized protein</fullName>
    </submittedName>
</protein>
<name>A0A5P3VRL9_9BURK</name>
<dbReference type="InterPro" id="IPR012334">
    <property type="entry name" value="Pectin_lyas_fold"/>
</dbReference>
<accession>A0A5P3VRL9</accession>
<dbReference type="Gene3D" id="2.160.20.10">
    <property type="entry name" value="Single-stranded right-handed beta-helix, Pectin lyase-like"/>
    <property type="match status" value="1"/>
</dbReference>
<feature type="region of interest" description="Disordered" evidence="1">
    <location>
        <begin position="23"/>
        <end position="49"/>
    </location>
</feature>
<organism evidence="2 3">
    <name type="scientific">Cupriavidus oxalaticus</name>
    <dbReference type="NCBI Taxonomy" id="96344"/>
    <lineage>
        <taxon>Bacteria</taxon>
        <taxon>Pseudomonadati</taxon>
        <taxon>Pseudomonadota</taxon>
        <taxon>Betaproteobacteria</taxon>
        <taxon>Burkholderiales</taxon>
        <taxon>Burkholderiaceae</taxon>
        <taxon>Cupriavidus</taxon>
    </lineage>
</organism>
<keyword evidence="2" id="KW-0614">Plasmid</keyword>
<dbReference type="AlphaFoldDB" id="A0A5P3VRL9"/>
<geneLocation type="plasmid" evidence="2">
    <name>unnamed1</name>
</geneLocation>